<dbReference type="InterPro" id="IPR008983">
    <property type="entry name" value="Tumour_necrosis_fac-like_dom"/>
</dbReference>
<dbReference type="Gene3D" id="2.60.120.40">
    <property type="match status" value="1"/>
</dbReference>
<accession>A0A9D4C005</accession>
<dbReference type="AlphaFoldDB" id="A0A9D4C005"/>
<evidence type="ECO:0000256" key="1">
    <source>
        <dbReference type="ARBA" id="ARBA00004613"/>
    </source>
</evidence>
<feature type="domain" description="C1q" evidence="4">
    <location>
        <begin position="92"/>
        <end position="223"/>
    </location>
</feature>
<name>A0A9D4C005_DREPO</name>
<evidence type="ECO:0000256" key="2">
    <source>
        <dbReference type="ARBA" id="ARBA00022525"/>
    </source>
</evidence>
<dbReference type="SMART" id="SM00110">
    <property type="entry name" value="C1Q"/>
    <property type="match status" value="1"/>
</dbReference>
<dbReference type="InterPro" id="IPR050392">
    <property type="entry name" value="Collagen/C1q_domain"/>
</dbReference>
<keyword evidence="2" id="KW-0964">Secreted</keyword>
<proteinExistence type="predicted"/>
<gene>
    <name evidence="5" type="ORF">DPMN_057457</name>
</gene>
<dbReference type="PROSITE" id="PS50871">
    <property type="entry name" value="C1Q"/>
    <property type="match status" value="1"/>
</dbReference>
<comment type="subcellular location">
    <subcellularLocation>
        <location evidence="1">Secreted</location>
    </subcellularLocation>
</comment>
<feature type="region of interest" description="Disordered" evidence="3">
    <location>
        <begin position="1"/>
        <end position="27"/>
    </location>
</feature>
<feature type="compositionally biased region" description="Polar residues" evidence="3">
    <location>
        <begin position="15"/>
        <end position="27"/>
    </location>
</feature>
<comment type="caution">
    <text evidence="5">The sequence shown here is derived from an EMBL/GenBank/DDBJ whole genome shotgun (WGS) entry which is preliminary data.</text>
</comment>
<dbReference type="SUPFAM" id="SSF49842">
    <property type="entry name" value="TNF-like"/>
    <property type="match status" value="1"/>
</dbReference>
<protein>
    <recommendedName>
        <fullName evidence="4">C1q domain-containing protein</fullName>
    </recommendedName>
</protein>
<dbReference type="PANTHER" id="PTHR15427">
    <property type="entry name" value="EMILIN ELASTIN MICROFIBRIL INTERFACE-LOCATED PROTEIN ELASTIN MICROFIBRIL INTERFACER"/>
    <property type="match status" value="1"/>
</dbReference>
<feature type="region of interest" description="Disordered" evidence="3">
    <location>
        <begin position="48"/>
        <end position="74"/>
    </location>
</feature>
<organism evidence="5 6">
    <name type="scientific">Dreissena polymorpha</name>
    <name type="common">Zebra mussel</name>
    <name type="synonym">Mytilus polymorpha</name>
    <dbReference type="NCBI Taxonomy" id="45954"/>
    <lineage>
        <taxon>Eukaryota</taxon>
        <taxon>Metazoa</taxon>
        <taxon>Spiralia</taxon>
        <taxon>Lophotrochozoa</taxon>
        <taxon>Mollusca</taxon>
        <taxon>Bivalvia</taxon>
        <taxon>Autobranchia</taxon>
        <taxon>Heteroconchia</taxon>
        <taxon>Euheterodonta</taxon>
        <taxon>Imparidentia</taxon>
        <taxon>Neoheterodontei</taxon>
        <taxon>Myida</taxon>
        <taxon>Dreissenoidea</taxon>
        <taxon>Dreissenidae</taxon>
        <taxon>Dreissena</taxon>
    </lineage>
</organism>
<sequence>MQEKNIALETDKTLSDTTATKNGYNKTQSEKGFASLVKERILSDRKNVTPENDYAVSHNRSGKDESFSPAVENEDRSTAVLQAKHKRFVAEGTVAFSAMKVARQDHVGANQNIIFEQVLTNEGGGYHQNHGVFIAPQSGVFVFSSTIMCVPNGEVDAEMVHNGNGVTHIYCHGDGGSHDQGSQTVVIKMNAGDEVAVRNFAITDNSIWGGLYSSFSGYLVWLQ</sequence>
<evidence type="ECO:0000313" key="6">
    <source>
        <dbReference type="Proteomes" id="UP000828390"/>
    </source>
</evidence>
<dbReference type="EMBL" id="JAIWYP010000013">
    <property type="protein sequence ID" value="KAH3714758.1"/>
    <property type="molecule type" value="Genomic_DNA"/>
</dbReference>
<dbReference type="Proteomes" id="UP000828390">
    <property type="component" value="Unassembled WGS sequence"/>
</dbReference>
<dbReference type="InterPro" id="IPR001073">
    <property type="entry name" value="C1q_dom"/>
</dbReference>
<reference evidence="5" key="1">
    <citation type="journal article" date="2019" name="bioRxiv">
        <title>The Genome of the Zebra Mussel, Dreissena polymorpha: A Resource for Invasive Species Research.</title>
        <authorList>
            <person name="McCartney M.A."/>
            <person name="Auch B."/>
            <person name="Kono T."/>
            <person name="Mallez S."/>
            <person name="Zhang Y."/>
            <person name="Obille A."/>
            <person name="Becker A."/>
            <person name="Abrahante J.E."/>
            <person name="Garbe J."/>
            <person name="Badalamenti J.P."/>
            <person name="Herman A."/>
            <person name="Mangelson H."/>
            <person name="Liachko I."/>
            <person name="Sullivan S."/>
            <person name="Sone E.D."/>
            <person name="Koren S."/>
            <person name="Silverstein K.A.T."/>
            <person name="Beckman K.B."/>
            <person name="Gohl D.M."/>
        </authorList>
    </citation>
    <scope>NUCLEOTIDE SEQUENCE</scope>
    <source>
        <strain evidence="5">Duluth1</strain>
        <tissue evidence="5">Whole animal</tissue>
    </source>
</reference>
<evidence type="ECO:0000256" key="3">
    <source>
        <dbReference type="SAM" id="MobiDB-lite"/>
    </source>
</evidence>
<keyword evidence="6" id="KW-1185">Reference proteome</keyword>
<dbReference type="PRINTS" id="PR00007">
    <property type="entry name" value="COMPLEMNTC1Q"/>
</dbReference>
<reference evidence="5" key="2">
    <citation type="submission" date="2020-11" db="EMBL/GenBank/DDBJ databases">
        <authorList>
            <person name="McCartney M.A."/>
            <person name="Auch B."/>
            <person name="Kono T."/>
            <person name="Mallez S."/>
            <person name="Becker A."/>
            <person name="Gohl D.M."/>
            <person name="Silverstein K.A.T."/>
            <person name="Koren S."/>
            <person name="Bechman K.B."/>
            <person name="Herman A."/>
            <person name="Abrahante J.E."/>
            <person name="Garbe J."/>
        </authorList>
    </citation>
    <scope>NUCLEOTIDE SEQUENCE</scope>
    <source>
        <strain evidence="5">Duluth1</strain>
        <tissue evidence="5">Whole animal</tissue>
    </source>
</reference>
<dbReference type="GO" id="GO:0005576">
    <property type="term" value="C:extracellular region"/>
    <property type="evidence" value="ECO:0007669"/>
    <property type="project" value="UniProtKB-SubCell"/>
</dbReference>
<dbReference type="Pfam" id="PF00386">
    <property type="entry name" value="C1q"/>
    <property type="match status" value="1"/>
</dbReference>
<evidence type="ECO:0000313" key="5">
    <source>
        <dbReference type="EMBL" id="KAH3714758.1"/>
    </source>
</evidence>
<evidence type="ECO:0000259" key="4">
    <source>
        <dbReference type="PROSITE" id="PS50871"/>
    </source>
</evidence>
<dbReference type="PANTHER" id="PTHR15427:SF50">
    <property type="entry name" value="COMPLEMENT C1Q TUMOR NECROSIS FACTOR-RELATED PROTEIN 2-LIKE"/>
    <property type="match status" value="1"/>
</dbReference>